<evidence type="ECO:0000313" key="6">
    <source>
        <dbReference type="Proteomes" id="UP000738325"/>
    </source>
</evidence>
<evidence type="ECO:0000313" key="5">
    <source>
        <dbReference type="EMBL" id="KAG0318871.1"/>
    </source>
</evidence>
<reference evidence="5" key="1">
    <citation type="journal article" date="2020" name="Fungal Divers.">
        <title>Resolving the Mortierellaceae phylogeny through synthesis of multi-gene phylogenetics and phylogenomics.</title>
        <authorList>
            <person name="Vandepol N."/>
            <person name="Liber J."/>
            <person name="Desiro A."/>
            <person name="Na H."/>
            <person name="Kennedy M."/>
            <person name="Barry K."/>
            <person name="Grigoriev I.V."/>
            <person name="Miller A.N."/>
            <person name="O'Donnell K."/>
            <person name="Stajich J.E."/>
            <person name="Bonito G."/>
        </authorList>
    </citation>
    <scope>NUCLEOTIDE SEQUENCE</scope>
    <source>
        <strain evidence="5">REB-010B</strain>
    </source>
</reference>
<comment type="caution">
    <text evidence="5">The sequence shown here is derived from an EMBL/GenBank/DDBJ whole genome shotgun (WGS) entry which is preliminary data.</text>
</comment>
<accession>A0A9P6REX2</accession>
<dbReference type="AlphaFoldDB" id="A0A9P6REX2"/>
<dbReference type="PANTHER" id="PTHR13093">
    <property type="entry name" value="ZINC FINGER HIT DOMAIN CONTAINING PROTEIN 1"/>
    <property type="match status" value="1"/>
</dbReference>
<keyword evidence="3" id="KW-0862">Zinc</keyword>
<dbReference type="Proteomes" id="UP000738325">
    <property type="component" value="Unassembled WGS sequence"/>
</dbReference>
<proteinExistence type="predicted"/>
<evidence type="ECO:0000256" key="3">
    <source>
        <dbReference type="ARBA" id="ARBA00022833"/>
    </source>
</evidence>
<dbReference type="GO" id="GO:0008270">
    <property type="term" value="F:zinc ion binding"/>
    <property type="evidence" value="ECO:0007669"/>
    <property type="project" value="UniProtKB-KW"/>
</dbReference>
<gene>
    <name evidence="5" type="ORF">BGZ99_005387</name>
</gene>
<keyword evidence="6" id="KW-1185">Reference proteome</keyword>
<organism evidence="5 6">
    <name type="scientific">Dissophora globulifera</name>
    <dbReference type="NCBI Taxonomy" id="979702"/>
    <lineage>
        <taxon>Eukaryota</taxon>
        <taxon>Fungi</taxon>
        <taxon>Fungi incertae sedis</taxon>
        <taxon>Mucoromycota</taxon>
        <taxon>Mortierellomycotina</taxon>
        <taxon>Mortierellomycetes</taxon>
        <taxon>Mortierellales</taxon>
        <taxon>Mortierellaceae</taxon>
        <taxon>Dissophora</taxon>
    </lineage>
</organism>
<evidence type="ECO:0000256" key="1">
    <source>
        <dbReference type="ARBA" id="ARBA00022723"/>
    </source>
</evidence>
<dbReference type="EMBL" id="JAAAIP010000348">
    <property type="protein sequence ID" value="KAG0318871.1"/>
    <property type="molecule type" value="Genomic_DNA"/>
</dbReference>
<sequence>MSKSRDRTKSAPKVLDNASRARQLRHHLESLERDNFVALNEFEAIIATAAAAASAPGPATLHKKPLLHDLEAVGSIVGDVVGTIGGNGHVGGSGSGLSSSSSSPLLLSLPSFAGGRAKHKKGSAGSGLGSATSSSPSAGAGAATTAFAATSKPLLPKKPLTVLLDESGISDYGPDVPTFLNVSMGPSRYPGRRFCSVCGWKGIYQCNKCGMRYCDPKCQKAHEETRQ</sequence>
<feature type="region of interest" description="Disordered" evidence="4">
    <location>
        <begin position="1"/>
        <end position="22"/>
    </location>
</feature>
<dbReference type="OrthoDB" id="74807at2759"/>
<dbReference type="SUPFAM" id="SSF144232">
    <property type="entry name" value="HIT/MYND zinc finger-like"/>
    <property type="match status" value="1"/>
</dbReference>
<keyword evidence="1" id="KW-0479">Metal-binding</keyword>
<name>A0A9P6REX2_9FUNG</name>
<evidence type="ECO:0000256" key="2">
    <source>
        <dbReference type="ARBA" id="ARBA00022771"/>
    </source>
</evidence>
<protein>
    <recommendedName>
        <fullName evidence="7">HIT-type domain-containing protein</fullName>
    </recommendedName>
</protein>
<keyword evidence="2" id="KW-0863">Zinc-finger</keyword>
<dbReference type="GO" id="GO:0006338">
    <property type="term" value="P:chromatin remodeling"/>
    <property type="evidence" value="ECO:0007669"/>
    <property type="project" value="InterPro"/>
</dbReference>
<dbReference type="InterPro" id="IPR039723">
    <property type="entry name" value="Vps71/ZNHIT1"/>
</dbReference>
<dbReference type="CDD" id="cd21437">
    <property type="entry name" value="zf-HIT_ZNHIT1_like"/>
    <property type="match status" value="1"/>
</dbReference>
<evidence type="ECO:0008006" key="7">
    <source>
        <dbReference type="Google" id="ProtNLM"/>
    </source>
</evidence>
<evidence type="ECO:0000256" key="4">
    <source>
        <dbReference type="SAM" id="MobiDB-lite"/>
    </source>
</evidence>